<comment type="caution">
    <text evidence="1">The sequence shown here is derived from an EMBL/GenBank/DDBJ whole genome shotgun (WGS) entry which is preliminary data.</text>
</comment>
<sequence length="128" mass="14684">MPDSIIAYAEPTWSEDCGWYTYEPGWSEGVGTTTEAEREPETQPLSLAAEDVDLSLWLADLAVIDWPEYGKRKVEVVVYEPPAKKRKADEVEEDDEASSSGEKSKKKKKKGKKEEEKRAHILYNMRRF</sequence>
<dbReference type="Proteomes" id="UP001281147">
    <property type="component" value="Unassembled WGS sequence"/>
</dbReference>
<protein>
    <submittedName>
        <fullName evidence="1">Uncharacterized protein</fullName>
    </submittedName>
</protein>
<organism evidence="1 2">
    <name type="scientific">Vermiconidia calcicola</name>
    <dbReference type="NCBI Taxonomy" id="1690605"/>
    <lineage>
        <taxon>Eukaryota</taxon>
        <taxon>Fungi</taxon>
        <taxon>Dikarya</taxon>
        <taxon>Ascomycota</taxon>
        <taxon>Pezizomycotina</taxon>
        <taxon>Dothideomycetes</taxon>
        <taxon>Dothideomycetidae</taxon>
        <taxon>Mycosphaerellales</taxon>
        <taxon>Extremaceae</taxon>
        <taxon>Vermiconidia</taxon>
    </lineage>
</organism>
<keyword evidence="2" id="KW-1185">Reference proteome</keyword>
<gene>
    <name evidence="1" type="ORF">LTR37_017945</name>
</gene>
<accession>A0ACC3MIG3</accession>
<name>A0ACC3MIG3_9PEZI</name>
<dbReference type="EMBL" id="JAUTXU010000241">
    <property type="protein sequence ID" value="KAK3696444.1"/>
    <property type="molecule type" value="Genomic_DNA"/>
</dbReference>
<proteinExistence type="predicted"/>
<evidence type="ECO:0000313" key="1">
    <source>
        <dbReference type="EMBL" id="KAK3696444.1"/>
    </source>
</evidence>
<evidence type="ECO:0000313" key="2">
    <source>
        <dbReference type="Proteomes" id="UP001281147"/>
    </source>
</evidence>
<reference evidence="1" key="1">
    <citation type="submission" date="2023-07" db="EMBL/GenBank/DDBJ databases">
        <title>Black Yeasts Isolated from many extreme environments.</title>
        <authorList>
            <person name="Coleine C."/>
            <person name="Stajich J.E."/>
            <person name="Selbmann L."/>
        </authorList>
    </citation>
    <scope>NUCLEOTIDE SEQUENCE</scope>
    <source>
        <strain evidence="1">CCFEE 5714</strain>
    </source>
</reference>